<evidence type="ECO:0000259" key="1">
    <source>
        <dbReference type="Pfam" id="PF03625"/>
    </source>
</evidence>
<organism evidence="2 3">
    <name type="scientific">Gemmatimonas groenlandica</name>
    <dbReference type="NCBI Taxonomy" id="2732249"/>
    <lineage>
        <taxon>Bacteria</taxon>
        <taxon>Pseudomonadati</taxon>
        <taxon>Gemmatimonadota</taxon>
        <taxon>Gemmatimonadia</taxon>
        <taxon>Gemmatimonadales</taxon>
        <taxon>Gemmatimonadaceae</taxon>
        <taxon>Gemmatimonas</taxon>
    </lineage>
</organism>
<dbReference type="Pfam" id="PF03625">
    <property type="entry name" value="DUF302"/>
    <property type="match status" value="1"/>
</dbReference>
<name>A0A6M4IJ49_9BACT</name>
<accession>A0A6M4IJ49</accession>
<feature type="domain" description="DUF302" evidence="1">
    <location>
        <begin position="36"/>
        <end position="93"/>
    </location>
</feature>
<evidence type="ECO:0000313" key="3">
    <source>
        <dbReference type="Proteomes" id="UP000500938"/>
    </source>
</evidence>
<dbReference type="Proteomes" id="UP000500938">
    <property type="component" value="Chromosome"/>
</dbReference>
<dbReference type="SUPFAM" id="SSF103247">
    <property type="entry name" value="TT1751-like"/>
    <property type="match status" value="1"/>
</dbReference>
<dbReference type="CDD" id="cd14797">
    <property type="entry name" value="DUF302"/>
    <property type="match status" value="1"/>
</dbReference>
<keyword evidence="3" id="KW-1185">Reference proteome</keyword>
<dbReference type="InterPro" id="IPR035923">
    <property type="entry name" value="TT1751-like_sf"/>
</dbReference>
<dbReference type="AlphaFoldDB" id="A0A6M4IJ49"/>
<reference evidence="2 3" key="1">
    <citation type="submission" date="2020-05" db="EMBL/GenBank/DDBJ databases">
        <title>Complete genome sequence of Gemmatimonas greenlandica TET16.</title>
        <authorList>
            <person name="Zeng Y."/>
        </authorList>
    </citation>
    <scope>NUCLEOTIDE SEQUENCE [LARGE SCALE GENOMIC DNA]</scope>
    <source>
        <strain evidence="2 3">TET16</strain>
    </source>
</reference>
<evidence type="ECO:0000313" key="2">
    <source>
        <dbReference type="EMBL" id="QJR34075.1"/>
    </source>
</evidence>
<dbReference type="KEGG" id="ggr:HKW67_00375"/>
<dbReference type="InterPro" id="IPR005180">
    <property type="entry name" value="DUF302"/>
</dbReference>
<protein>
    <submittedName>
        <fullName evidence="2">DUF302 domain-containing protein</fullName>
    </submittedName>
</protein>
<dbReference type="RefSeq" id="WP_171223501.1">
    <property type="nucleotide sequence ID" value="NZ_CP053085.1"/>
</dbReference>
<dbReference type="EMBL" id="CP053085">
    <property type="protein sequence ID" value="QJR34075.1"/>
    <property type="molecule type" value="Genomic_DNA"/>
</dbReference>
<gene>
    <name evidence="2" type="ORF">HKW67_00375</name>
</gene>
<proteinExistence type="predicted"/>
<sequence>MTLPSPYAVPDLLDRLSALVVARELVVFARIEFSHDATAAGLTLSPMAQLVFGHPRGGTPVLAAAPLAGLELPLRALAWTDADANVWLSYVDPAELQDRYALPDSQAAGLQIIHELCLHAVA</sequence>
<dbReference type="Gene3D" id="3.30.310.70">
    <property type="entry name" value="TT1751-like domain"/>
    <property type="match status" value="1"/>
</dbReference>